<dbReference type="EMBL" id="JAUZQC010000005">
    <property type="protein sequence ID" value="KAK5870515.1"/>
    <property type="molecule type" value="Genomic_DNA"/>
</dbReference>
<reference evidence="1 2" key="2">
    <citation type="journal article" date="2023" name="Mol. Biol. Evol.">
        <title>Genomics of Secondarily Temperate Adaptation in the Only Non-Antarctic Icefish.</title>
        <authorList>
            <person name="Rivera-Colon A.G."/>
            <person name="Rayamajhi N."/>
            <person name="Minhas B.F."/>
            <person name="Madrigal G."/>
            <person name="Bilyk K.T."/>
            <person name="Yoon V."/>
            <person name="Hune M."/>
            <person name="Gregory S."/>
            <person name="Cheng C.H.C."/>
            <person name="Catchen J.M."/>
        </authorList>
    </citation>
    <scope>NUCLEOTIDE SEQUENCE [LARGE SCALE GENOMIC DNA]</scope>
    <source>
        <strain evidence="1">JMC-PN-2008</strain>
    </source>
</reference>
<reference evidence="1 2" key="1">
    <citation type="journal article" date="2023" name="Genes (Basel)">
        <title>Chromosome-Level Genome Assembly and Circadian Gene Repertoire of the Patagonia Blennie Eleginops maclovinus-The Closest Ancestral Proxy of Antarctic Cryonotothenioids.</title>
        <authorList>
            <person name="Cheng C.C."/>
            <person name="Rivera-Colon A.G."/>
            <person name="Minhas B.F."/>
            <person name="Wilson L."/>
            <person name="Rayamajhi N."/>
            <person name="Vargas-Chacoff L."/>
            <person name="Catchen J.M."/>
        </authorList>
    </citation>
    <scope>NUCLEOTIDE SEQUENCE [LARGE SCALE GENOMIC DNA]</scope>
    <source>
        <strain evidence="1">JMC-PN-2008</strain>
    </source>
</reference>
<comment type="caution">
    <text evidence="1">The sequence shown here is derived from an EMBL/GenBank/DDBJ whole genome shotgun (WGS) entry which is preliminary data.</text>
</comment>
<accession>A0AAN7XY02</accession>
<organism evidence="1 2">
    <name type="scientific">Eleginops maclovinus</name>
    <name type="common">Patagonian blennie</name>
    <name type="synonym">Eleginus maclovinus</name>
    <dbReference type="NCBI Taxonomy" id="56733"/>
    <lineage>
        <taxon>Eukaryota</taxon>
        <taxon>Metazoa</taxon>
        <taxon>Chordata</taxon>
        <taxon>Craniata</taxon>
        <taxon>Vertebrata</taxon>
        <taxon>Euteleostomi</taxon>
        <taxon>Actinopterygii</taxon>
        <taxon>Neopterygii</taxon>
        <taxon>Teleostei</taxon>
        <taxon>Neoteleostei</taxon>
        <taxon>Acanthomorphata</taxon>
        <taxon>Eupercaria</taxon>
        <taxon>Perciformes</taxon>
        <taxon>Notothenioidei</taxon>
        <taxon>Eleginopidae</taxon>
        <taxon>Eleginops</taxon>
    </lineage>
</organism>
<evidence type="ECO:0000313" key="1">
    <source>
        <dbReference type="EMBL" id="KAK5870515.1"/>
    </source>
</evidence>
<proteinExistence type="predicted"/>
<protein>
    <submittedName>
        <fullName evidence="1">Uncharacterized protein</fullName>
    </submittedName>
</protein>
<sequence>MWGSVVSSVERGGMLGCKPVVQVPVAPLVRLLFSPRFDKLRCLCPPRYILPLLEMPAQGRGQSSPNAASP</sequence>
<dbReference type="Proteomes" id="UP001346869">
    <property type="component" value="Unassembled WGS sequence"/>
</dbReference>
<evidence type="ECO:0000313" key="2">
    <source>
        <dbReference type="Proteomes" id="UP001346869"/>
    </source>
</evidence>
<name>A0AAN7XY02_ELEMC</name>
<dbReference type="AlphaFoldDB" id="A0AAN7XY02"/>
<gene>
    <name evidence="1" type="ORF">PBY51_003457</name>
</gene>
<keyword evidence="2" id="KW-1185">Reference proteome</keyword>